<dbReference type="Pfam" id="PF08216">
    <property type="entry name" value="CTNNBL"/>
    <property type="match status" value="1"/>
</dbReference>
<name>A0A1Z5JJ72_FISSO</name>
<evidence type="ECO:0000313" key="12">
    <source>
        <dbReference type="EMBL" id="GAX13892.1"/>
    </source>
</evidence>
<evidence type="ECO:0000256" key="9">
    <source>
        <dbReference type="ARBA" id="ARBA00023242"/>
    </source>
</evidence>
<evidence type="ECO:0000256" key="4">
    <source>
        <dbReference type="ARBA" id="ARBA00022692"/>
    </source>
</evidence>
<accession>A0A1Z5JJ72</accession>
<dbReference type="InterPro" id="IPR011989">
    <property type="entry name" value="ARM-like"/>
</dbReference>
<keyword evidence="4 10" id="KW-0812">Transmembrane</keyword>
<dbReference type="OrthoDB" id="1898821at2759"/>
<keyword evidence="5" id="KW-0677">Repeat</keyword>
<dbReference type="InterPro" id="IPR013180">
    <property type="entry name" value="CTNNBL1_N"/>
</dbReference>
<evidence type="ECO:0000313" key="13">
    <source>
        <dbReference type="Proteomes" id="UP000198406"/>
    </source>
</evidence>
<protein>
    <submittedName>
        <fullName evidence="12">Beta-catenin-like protein 1</fullName>
    </submittedName>
</protein>
<dbReference type="SMART" id="SM01156">
    <property type="entry name" value="DUF1716"/>
    <property type="match status" value="1"/>
</dbReference>
<evidence type="ECO:0000256" key="7">
    <source>
        <dbReference type="ARBA" id="ARBA00023054"/>
    </source>
</evidence>
<feature type="transmembrane region" description="Helical" evidence="10">
    <location>
        <begin position="878"/>
        <end position="901"/>
    </location>
</feature>
<evidence type="ECO:0000256" key="8">
    <source>
        <dbReference type="ARBA" id="ARBA00023136"/>
    </source>
</evidence>
<dbReference type="Pfam" id="PF03798">
    <property type="entry name" value="TRAM_LAG1_CLN8"/>
    <property type="match status" value="1"/>
</dbReference>
<dbReference type="Gene3D" id="1.25.10.10">
    <property type="entry name" value="Leucine-rich Repeat Variant"/>
    <property type="match status" value="1"/>
</dbReference>
<keyword evidence="9" id="KW-0539">Nucleus</keyword>
<organism evidence="12 13">
    <name type="scientific">Fistulifera solaris</name>
    <name type="common">Oleaginous diatom</name>
    <dbReference type="NCBI Taxonomy" id="1519565"/>
    <lineage>
        <taxon>Eukaryota</taxon>
        <taxon>Sar</taxon>
        <taxon>Stramenopiles</taxon>
        <taxon>Ochrophyta</taxon>
        <taxon>Bacillariophyta</taxon>
        <taxon>Bacillariophyceae</taxon>
        <taxon>Bacillariophycidae</taxon>
        <taxon>Naviculales</taxon>
        <taxon>Naviculaceae</taxon>
        <taxon>Fistulifera</taxon>
    </lineage>
</organism>
<evidence type="ECO:0000256" key="6">
    <source>
        <dbReference type="ARBA" id="ARBA00022989"/>
    </source>
</evidence>
<reference evidence="12 13" key="1">
    <citation type="journal article" date="2015" name="Plant Cell">
        <title>Oil accumulation by the oleaginous diatom Fistulifera solaris as revealed by the genome and transcriptome.</title>
        <authorList>
            <person name="Tanaka T."/>
            <person name="Maeda Y."/>
            <person name="Veluchamy A."/>
            <person name="Tanaka M."/>
            <person name="Abida H."/>
            <person name="Marechal E."/>
            <person name="Bowler C."/>
            <person name="Muto M."/>
            <person name="Sunaga Y."/>
            <person name="Tanaka M."/>
            <person name="Yoshino T."/>
            <person name="Taniguchi T."/>
            <person name="Fukuda Y."/>
            <person name="Nemoto M."/>
            <person name="Matsumoto M."/>
            <person name="Wong P.S."/>
            <person name="Aburatani S."/>
            <person name="Fujibuchi W."/>
        </authorList>
    </citation>
    <scope>NUCLEOTIDE SEQUENCE [LARGE SCALE GENOMIC DNA]</scope>
    <source>
        <strain evidence="12 13">JPCC DA0580</strain>
    </source>
</reference>
<keyword evidence="7" id="KW-0175">Coiled coil</keyword>
<evidence type="ECO:0000256" key="10">
    <source>
        <dbReference type="SAM" id="Phobius"/>
    </source>
</evidence>
<keyword evidence="3" id="KW-0597">Phosphoprotein</keyword>
<comment type="caution">
    <text evidence="12">The sequence shown here is derived from an EMBL/GenBank/DDBJ whole genome shotgun (WGS) entry which is preliminary data.</text>
</comment>
<dbReference type="PANTHER" id="PTHR14978:SF0">
    <property type="entry name" value="BETA-CATENIN-LIKE PROTEIN 1"/>
    <property type="match status" value="1"/>
</dbReference>
<evidence type="ECO:0000259" key="11">
    <source>
        <dbReference type="SMART" id="SM01156"/>
    </source>
</evidence>
<gene>
    <name evidence="12" type="ORF">FisN_5Lh211</name>
</gene>
<evidence type="ECO:0000256" key="3">
    <source>
        <dbReference type="ARBA" id="ARBA00022553"/>
    </source>
</evidence>
<sequence length="1001" mass="112086">MSSEAGAKRPLSSSVDDAMDRIVIGGSDFIPSAEFAGSKPGYYFSSGPQGIGYYLETEDQPKKKPRKDVRIAEDRNEPRVIVSAAELLEQAEGMASNTKVVDLSPKGVKIASAALQKAIQTNEIQRAKFSDDPSQYMESEIALYENIAMLKSFAAEPAKLYASLIEHDLVSTLLQLLLHENSDVVTTVVSVLLEWLDSSLLVDEDEGTLVPQVIAVVSLVIKDGAEYLVGNLSRLESTNDEDDQVGRGVEDILALLENLMEMDLLMQQSAEEVNNLLSSGMSVAATICKETLLVSWLFQQINDSTMMKDRALELLALLSTREDVYSVFPDWSRIKPYSSSIIEESDVIKQDLNKSSAEIDGIEALLQVIALFRKKQPGTDQEVESLENACLVLSLALANSEQNAQAFLERQGVELAVRCLKERVHAGGAALKLLDFNGSKTVHKLLCEQIVASGGLKYLFPMFVGHNLPQMAPVAATSKKAKREWNSTTGEWVIRILYSLTRHLDDSSPHESKQRLLAKFVETERCDRLVEKIILYDQKARLAEYKFFRSDAEESMDDEAVVQLGALETKLKGGGDLWHRLSAIAAFCCTGSKRCHERILSQLQAKNLGIGLIRDALEEFISVLENRRHDDVFACLVGTRTVYNLRHSDCFERRTARTSDARRQPKNWRSQGTTFRLYVAFFSLQRKTRDLLICTKEKMCRPTQQQQLQQRSLRVLWSLDSFHECNEKPNLSSCVLTIALLILFLTSVEHTCRYIFAIYRDAHELFENEVNRQILARHLGVDTLSCLLCAATGWQAREVFEPLMAALRGHKHAMPAAGHEQRLYTYHPGAFRVALIFLGYQLKNLVDTIAWNDGPEFIFHHVFSIFTAYGSMSSGVGLFYAIFFFGISEVSTAILCVLANFDDEHGVVGLGDAFPMTKVVVGLFFVVAFIVCRCILWPIFSYHFSRDVLLALKGDDVRTKTRRGWLKFFLVSLSSLSVLQVAWLGQIFVIAQQELKGVGLL</sequence>
<dbReference type="GO" id="GO:0005681">
    <property type="term" value="C:spliceosomal complex"/>
    <property type="evidence" value="ECO:0007669"/>
    <property type="project" value="TreeGrafter"/>
</dbReference>
<dbReference type="GO" id="GO:0016020">
    <property type="term" value="C:membrane"/>
    <property type="evidence" value="ECO:0007669"/>
    <property type="project" value="UniProtKB-SubCell"/>
</dbReference>
<feature type="transmembrane region" description="Helical" evidence="10">
    <location>
        <begin position="921"/>
        <end position="944"/>
    </location>
</feature>
<dbReference type="FunCoup" id="A0A1Z5JJ72">
    <property type="interactions" value="933"/>
</dbReference>
<dbReference type="PANTHER" id="PTHR14978">
    <property type="entry name" value="BETA-CATENIN-LIKE PROTEIN 1 NUCLEAR ASSOCIATED PROTEIN"/>
    <property type="match status" value="1"/>
</dbReference>
<dbReference type="InParanoid" id="A0A1Z5JJ72"/>
<feature type="transmembrane region" description="Helical" evidence="10">
    <location>
        <begin position="730"/>
        <end position="748"/>
    </location>
</feature>
<dbReference type="InterPro" id="IPR016024">
    <property type="entry name" value="ARM-type_fold"/>
</dbReference>
<dbReference type="SUPFAM" id="SSF48371">
    <property type="entry name" value="ARM repeat"/>
    <property type="match status" value="1"/>
</dbReference>
<keyword evidence="8 10" id="KW-0472">Membrane</keyword>
<keyword evidence="6 10" id="KW-1133">Transmembrane helix</keyword>
<keyword evidence="13" id="KW-1185">Reference proteome</keyword>
<dbReference type="EMBL" id="BDSP01000074">
    <property type="protein sequence ID" value="GAX13892.1"/>
    <property type="molecule type" value="Genomic_DNA"/>
</dbReference>
<evidence type="ECO:0000256" key="1">
    <source>
        <dbReference type="ARBA" id="ARBA00004123"/>
    </source>
</evidence>
<proteinExistence type="predicted"/>
<dbReference type="Proteomes" id="UP000198406">
    <property type="component" value="Unassembled WGS sequence"/>
</dbReference>
<dbReference type="InterPro" id="IPR039678">
    <property type="entry name" value="CTNNBL1"/>
</dbReference>
<comment type="subcellular location">
    <subcellularLocation>
        <location evidence="2">Membrane</location>
        <topology evidence="2">Multi-pass membrane protein</topology>
    </subcellularLocation>
    <subcellularLocation>
        <location evidence="1">Nucleus</location>
    </subcellularLocation>
</comment>
<dbReference type="InterPro" id="IPR006634">
    <property type="entry name" value="TLC-dom"/>
</dbReference>
<feature type="domain" description="Beta-catenin-like protein 1 N-terminal" evidence="11">
    <location>
        <begin position="77"/>
        <end position="189"/>
    </location>
</feature>
<dbReference type="AlphaFoldDB" id="A0A1Z5JJ72"/>
<evidence type="ECO:0000256" key="5">
    <source>
        <dbReference type="ARBA" id="ARBA00022737"/>
    </source>
</evidence>
<feature type="transmembrane region" description="Helical" evidence="10">
    <location>
        <begin position="965"/>
        <end position="991"/>
    </location>
</feature>
<evidence type="ECO:0000256" key="2">
    <source>
        <dbReference type="ARBA" id="ARBA00004141"/>
    </source>
</evidence>